<sequence length="122" mass="14138">MTSENPKAPVYYMDVYDNLVSAPRELVPMHGVSLTNTPVAFDNARLLMDALNTRHRCGLSPRELLEWYRNLQTAISDYLERQDDLDNMEHHGINVEPHDTLMRRRNHARDDLDAALAKHKEV</sequence>
<gene>
    <name evidence="1" type="ORF">LPW39_04135</name>
</gene>
<dbReference type="Proteomes" id="UP001199260">
    <property type="component" value="Unassembled WGS sequence"/>
</dbReference>
<dbReference type="RefSeq" id="WP_230771564.1">
    <property type="nucleotide sequence ID" value="NZ_JAJNCT010000005.1"/>
</dbReference>
<comment type="caution">
    <text evidence="1">The sequence shown here is derived from an EMBL/GenBank/DDBJ whole genome shotgun (WGS) entry which is preliminary data.</text>
</comment>
<dbReference type="AlphaFoldDB" id="A0AAW4XSD0"/>
<evidence type="ECO:0000313" key="1">
    <source>
        <dbReference type="EMBL" id="MCD2164321.1"/>
    </source>
</evidence>
<proteinExistence type="predicted"/>
<reference evidence="1 2" key="1">
    <citation type="submission" date="2021-11" db="EMBL/GenBank/DDBJ databases">
        <title>Genome sequence.</title>
        <authorList>
            <person name="Sun Q."/>
        </authorList>
    </citation>
    <scope>NUCLEOTIDE SEQUENCE [LARGE SCALE GENOMIC DNA]</scope>
    <source>
        <strain evidence="1 2">KCTC 12005</strain>
    </source>
</reference>
<evidence type="ECO:0000313" key="2">
    <source>
        <dbReference type="Proteomes" id="UP001199260"/>
    </source>
</evidence>
<dbReference type="EMBL" id="JAJNCT010000005">
    <property type="protein sequence ID" value="MCD2164321.1"/>
    <property type="molecule type" value="Genomic_DNA"/>
</dbReference>
<keyword evidence="2" id="KW-1185">Reference proteome</keyword>
<name>A0AAW4XSD0_9BURK</name>
<organism evidence="1 2">
    <name type="scientific">Comamonas koreensis</name>
    <dbReference type="NCBI Taxonomy" id="160825"/>
    <lineage>
        <taxon>Bacteria</taxon>
        <taxon>Pseudomonadati</taxon>
        <taxon>Pseudomonadota</taxon>
        <taxon>Betaproteobacteria</taxon>
        <taxon>Burkholderiales</taxon>
        <taxon>Comamonadaceae</taxon>
        <taxon>Comamonas</taxon>
    </lineage>
</organism>
<protein>
    <submittedName>
        <fullName evidence="1">Uncharacterized protein</fullName>
    </submittedName>
</protein>
<accession>A0AAW4XSD0</accession>